<keyword evidence="1" id="KW-0963">Cytoplasm</keyword>
<evidence type="ECO:0000256" key="2">
    <source>
        <dbReference type="ARBA" id="ARBA00022768"/>
    </source>
</evidence>
<dbReference type="PANTHER" id="PTHR42908:SF10">
    <property type="entry name" value="EUKARYOTIC TRANSLATION ELONGATION FACTOR 2"/>
    <property type="match status" value="1"/>
</dbReference>
<reference evidence="6" key="1">
    <citation type="submission" date="2012-08" db="EMBL/GenBank/DDBJ databases">
        <title>The Genome Sequence of Wuchereria bancrofti.</title>
        <authorList>
            <person name="Nutman T.B."/>
            <person name="Fink D.L."/>
            <person name="Russ C."/>
            <person name="Young S."/>
            <person name="Zeng Q."/>
            <person name="Koehrsen M."/>
            <person name="Alvarado L."/>
            <person name="Berlin A."/>
            <person name="Chapman S.B."/>
            <person name="Chen Z."/>
            <person name="Freedman E."/>
            <person name="Gellesch M."/>
            <person name="Goldberg J."/>
            <person name="Griggs A."/>
            <person name="Gujja S."/>
            <person name="Heilman E.R."/>
            <person name="Heiman D."/>
            <person name="Hepburn T."/>
            <person name="Howarth C."/>
            <person name="Jen D."/>
            <person name="Larson L."/>
            <person name="Lewis B."/>
            <person name="Mehta T."/>
            <person name="Park D."/>
            <person name="Pearson M."/>
            <person name="Roberts A."/>
            <person name="Saif S."/>
            <person name="Shea T."/>
            <person name="Shenoy N."/>
            <person name="Sisk P."/>
            <person name="Stolte C."/>
            <person name="Sykes S."/>
            <person name="Walk T."/>
            <person name="White J."/>
            <person name="Yandava C."/>
            <person name="Haas B."/>
            <person name="Henn M.R."/>
            <person name="Nusbaum C."/>
            <person name="Birren B."/>
        </authorList>
    </citation>
    <scope>NUCLEOTIDE SEQUENCE [LARGE SCALE GENOMIC DNA]</scope>
    <source>
        <strain evidence="6">NA</strain>
    </source>
</reference>
<dbReference type="GO" id="GO:0043022">
    <property type="term" value="F:ribosome binding"/>
    <property type="evidence" value="ECO:0007669"/>
    <property type="project" value="TreeGrafter"/>
</dbReference>
<organism evidence="5 6">
    <name type="scientific">Wuchereria bancrofti</name>
    <dbReference type="NCBI Taxonomy" id="6293"/>
    <lineage>
        <taxon>Eukaryota</taxon>
        <taxon>Metazoa</taxon>
        <taxon>Ecdysozoa</taxon>
        <taxon>Nematoda</taxon>
        <taxon>Chromadorea</taxon>
        <taxon>Rhabditida</taxon>
        <taxon>Spirurina</taxon>
        <taxon>Spiruromorpha</taxon>
        <taxon>Filarioidea</taxon>
        <taxon>Onchocercidae</taxon>
        <taxon>Wuchereria</taxon>
    </lineage>
</organism>
<keyword evidence="2" id="KW-0251">Elongation factor</keyword>
<dbReference type="InterPro" id="IPR027417">
    <property type="entry name" value="P-loop_NTPase"/>
</dbReference>
<feature type="non-terminal residue" evidence="5">
    <location>
        <position position="260"/>
    </location>
</feature>
<dbReference type="Gene3D" id="2.40.30.10">
    <property type="entry name" value="Translation factors"/>
    <property type="match status" value="1"/>
</dbReference>
<evidence type="ECO:0000259" key="4">
    <source>
        <dbReference type="Pfam" id="PF03144"/>
    </source>
</evidence>
<dbReference type="InterPro" id="IPR009000">
    <property type="entry name" value="Transl_B-barrel_sf"/>
</dbReference>
<protein>
    <submittedName>
        <fullName evidence="5">EFT family protein</fullName>
    </submittedName>
</protein>
<dbReference type="GO" id="GO:0005829">
    <property type="term" value="C:cytosol"/>
    <property type="evidence" value="ECO:0007669"/>
    <property type="project" value="TreeGrafter"/>
</dbReference>
<dbReference type="SUPFAM" id="SSF52540">
    <property type="entry name" value="P-loop containing nucleoside triphosphate hydrolases"/>
    <property type="match status" value="1"/>
</dbReference>
<feature type="domain" description="Translation elongation factor EFTu-like" evidence="4">
    <location>
        <begin position="151"/>
        <end position="226"/>
    </location>
</feature>
<dbReference type="GO" id="GO:0003746">
    <property type="term" value="F:translation elongation factor activity"/>
    <property type="evidence" value="ECO:0007669"/>
    <property type="project" value="UniProtKB-KW"/>
</dbReference>
<sequence>MRNLWGDRFFNMKTKKWTSTQDADSKRGFVQFVLDPIFKVFDAVMNVKKEETAKLIEKLDIKLSNDERNLEGKPLMKIMMRKWLPAGDTMLQMICMHLPSPVTAQKYRMEMLYEGPHDDEAAIAIRNCDPNGPLMMYVSKMVPTSDKGRFYAFGRVFSGKVATGMKARIQGPNFVPGKKEDLYEKTIQRTILMMGRYVEPIEDIPSGNIAGLVGVDQYLVKGGTITTYKDAHNLRVMKFSVSPVVRVAVEPKNAGDLPKL</sequence>
<dbReference type="Proteomes" id="UP000004810">
    <property type="component" value="Unassembled WGS sequence"/>
</dbReference>
<dbReference type="GO" id="GO:0003924">
    <property type="term" value="F:GTPase activity"/>
    <property type="evidence" value="ECO:0007669"/>
    <property type="project" value="TreeGrafter"/>
</dbReference>
<name>J9EB90_WUCBA</name>
<dbReference type="InterPro" id="IPR004161">
    <property type="entry name" value="EFTu-like_2"/>
</dbReference>
<dbReference type="SUPFAM" id="SSF50447">
    <property type="entry name" value="Translation proteins"/>
    <property type="match status" value="1"/>
</dbReference>
<dbReference type="FunFam" id="3.90.1430.10:FF:000003">
    <property type="entry name" value="Elongation factor 2"/>
    <property type="match status" value="1"/>
</dbReference>
<evidence type="ECO:0000256" key="3">
    <source>
        <dbReference type="ARBA" id="ARBA00022917"/>
    </source>
</evidence>
<evidence type="ECO:0000256" key="1">
    <source>
        <dbReference type="ARBA" id="ARBA00022490"/>
    </source>
</evidence>
<keyword evidence="3" id="KW-0648">Protein biosynthesis</keyword>
<dbReference type="FunFam" id="2.40.30.10:FF:000010">
    <property type="entry name" value="Translation elongation factor 2"/>
    <property type="match status" value="1"/>
</dbReference>
<dbReference type="PANTHER" id="PTHR42908">
    <property type="entry name" value="TRANSLATION ELONGATION FACTOR-RELATED"/>
    <property type="match status" value="1"/>
</dbReference>
<dbReference type="Pfam" id="PF03144">
    <property type="entry name" value="GTP_EFTU_D2"/>
    <property type="match status" value="1"/>
</dbReference>
<comment type="caution">
    <text evidence="5">The sequence shown here is derived from an EMBL/GenBank/DDBJ whole genome shotgun (WGS) entry which is preliminary data.</text>
</comment>
<dbReference type="GO" id="GO:1990904">
    <property type="term" value="C:ribonucleoprotein complex"/>
    <property type="evidence" value="ECO:0007669"/>
    <property type="project" value="TreeGrafter"/>
</dbReference>
<evidence type="ECO:0000313" key="6">
    <source>
        <dbReference type="Proteomes" id="UP000004810"/>
    </source>
</evidence>
<dbReference type="EMBL" id="ADBV01012496">
    <property type="protein sequence ID" value="EJW74297.1"/>
    <property type="molecule type" value="Genomic_DNA"/>
</dbReference>
<gene>
    <name evidence="5" type="ORF">WUBG_14792</name>
</gene>
<proteinExistence type="predicted"/>
<accession>J9EB90</accession>
<dbReference type="GO" id="GO:0005525">
    <property type="term" value="F:GTP binding"/>
    <property type="evidence" value="ECO:0007669"/>
    <property type="project" value="InterPro"/>
</dbReference>
<evidence type="ECO:0000313" key="5">
    <source>
        <dbReference type="EMBL" id="EJW74297.1"/>
    </source>
</evidence>
<dbReference type="AlphaFoldDB" id="J9EB90"/>
<dbReference type="Gene3D" id="3.90.1430.10">
    <property type="entry name" value="Yeast translation eEF2 (G' domain)"/>
    <property type="match status" value="1"/>
</dbReference>